<gene>
    <name evidence="2" type="ORF">EYC80_000796</name>
</gene>
<feature type="chain" id="PRO_5024932613" description="Phosphoglycerate mutase family protein" evidence="1">
    <location>
        <begin position="26"/>
        <end position="181"/>
    </location>
</feature>
<evidence type="ECO:0008006" key="4">
    <source>
        <dbReference type="Google" id="ProtNLM"/>
    </source>
</evidence>
<reference evidence="2 3" key="1">
    <citation type="submission" date="2019-06" db="EMBL/GenBank/DDBJ databases">
        <title>Genome Sequence of the Brown Rot Fungal Pathogen Monilinia laxa.</title>
        <authorList>
            <person name="De Miccolis Angelini R.M."/>
            <person name="Landi L."/>
            <person name="Abate D."/>
            <person name="Pollastro S."/>
            <person name="Romanazzi G."/>
            <person name="Faretra F."/>
        </authorList>
    </citation>
    <scope>NUCLEOTIDE SEQUENCE [LARGE SCALE GENOMIC DNA]</scope>
    <source>
        <strain evidence="2 3">Mlax316</strain>
    </source>
</reference>
<feature type="signal peptide" evidence="1">
    <location>
        <begin position="1"/>
        <end position="25"/>
    </location>
</feature>
<protein>
    <recommendedName>
        <fullName evidence="4">Phosphoglycerate mutase family protein</fullName>
    </recommendedName>
</protein>
<dbReference type="AlphaFoldDB" id="A0A5N6K786"/>
<evidence type="ECO:0000313" key="3">
    <source>
        <dbReference type="Proteomes" id="UP000326757"/>
    </source>
</evidence>
<evidence type="ECO:0000313" key="2">
    <source>
        <dbReference type="EMBL" id="KAB8298617.1"/>
    </source>
</evidence>
<proteinExistence type="predicted"/>
<dbReference type="Proteomes" id="UP000326757">
    <property type="component" value="Unassembled WGS sequence"/>
</dbReference>
<accession>A0A5N6K786</accession>
<keyword evidence="1" id="KW-0732">Signal</keyword>
<comment type="caution">
    <text evidence="2">The sequence shown here is derived from an EMBL/GenBank/DDBJ whole genome shotgun (WGS) entry which is preliminary data.</text>
</comment>
<evidence type="ECO:0000256" key="1">
    <source>
        <dbReference type="SAM" id="SignalP"/>
    </source>
</evidence>
<keyword evidence="3" id="KW-1185">Reference proteome</keyword>
<name>A0A5N6K786_MONLA</name>
<dbReference type="OrthoDB" id="425925at2759"/>
<organism evidence="2 3">
    <name type="scientific">Monilinia laxa</name>
    <name type="common">Brown rot fungus</name>
    <name type="synonym">Sclerotinia laxa</name>
    <dbReference type="NCBI Taxonomy" id="61186"/>
    <lineage>
        <taxon>Eukaryota</taxon>
        <taxon>Fungi</taxon>
        <taxon>Dikarya</taxon>
        <taxon>Ascomycota</taxon>
        <taxon>Pezizomycotina</taxon>
        <taxon>Leotiomycetes</taxon>
        <taxon>Helotiales</taxon>
        <taxon>Sclerotiniaceae</taxon>
        <taxon>Monilinia</taxon>
    </lineage>
</organism>
<sequence length="181" mass="19464">MHPPISLIPLTSLLTSLLLSTTTSAQTVYLIRHGEKPSDDGDGLSVLGMQRAQCLRNIFGNGSVFDIGYIMAQTPKKNGKRSRPLATVQPLATDLNLIVDASCDRDDAKCVADVVNGYSGVGNILVCWEHDSLTGIVEALGDKNAPKYDDDAFDIIWTDPKPFTAITEMSSENCSGLDTGF</sequence>
<dbReference type="EMBL" id="VIGI01000006">
    <property type="protein sequence ID" value="KAB8298617.1"/>
    <property type="molecule type" value="Genomic_DNA"/>
</dbReference>